<dbReference type="PANTHER" id="PTHR34703:SF1">
    <property type="entry name" value="ANTIPORTER SUBUNIT MNHG2-RELATED"/>
    <property type="match status" value="1"/>
</dbReference>
<dbReference type="NCBIfam" id="TIGR01300">
    <property type="entry name" value="CPA3_mnhG_phaG"/>
    <property type="match status" value="1"/>
</dbReference>
<dbReference type="Pfam" id="PF03334">
    <property type="entry name" value="PhaG_MnhG_YufB"/>
    <property type="match status" value="1"/>
</dbReference>
<keyword evidence="2" id="KW-1133">Transmembrane helix</keyword>
<dbReference type="Proteomes" id="UP001597213">
    <property type="component" value="Unassembled WGS sequence"/>
</dbReference>
<feature type="transmembrane region" description="Helical" evidence="2">
    <location>
        <begin position="68"/>
        <end position="91"/>
    </location>
</feature>
<evidence type="ECO:0000313" key="3">
    <source>
        <dbReference type="EMBL" id="MFD1882598.1"/>
    </source>
</evidence>
<accession>A0ABW4R8N8</accession>
<gene>
    <name evidence="3" type="ORF">ACFSCT_12820</name>
</gene>
<dbReference type="EMBL" id="JBHUEN010000043">
    <property type="protein sequence ID" value="MFD1882598.1"/>
    <property type="molecule type" value="Genomic_DNA"/>
</dbReference>
<evidence type="ECO:0000256" key="2">
    <source>
        <dbReference type="SAM" id="Phobius"/>
    </source>
</evidence>
<sequence length="136" mass="14355">MPMDLVIEIFISLALVIGGAFGLIGSLGLVKLPDPMTRLHGPSNTATLGVGAVLIASMAWFWGIQGEFSWHEILITIFVAVTAPVTSLFIAKANMHRNLTPADLPDPGRGEDWATFGESGAQDVTGGPPRDDRGGE</sequence>
<evidence type="ECO:0000313" key="4">
    <source>
        <dbReference type="Proteomes" id="UP001597213"/>
    </source>
</evidence>
<evidence type="ECO:0000256" key="1">
    <source>
        <dbReference type="SAM" id="MobiDB-lite"/>
    </source>
</evidence>
<reference evidence="4" key="1">
    <citation type="journal article" date="2019" name="Int. J. Syst. Evol. Microbiol.">
        <title>The Global Catalogue of Microorganisms (GCM) 10K type strain sequencing project: providing services to taxonomists for standard genome sequencing and annotation.</title>
        <authorList>
            <consortium name="The Broad Institute Genomics Platform"/>
            <consortium name="The Broad Institute Genome Sequencing Center for Infectious Disease"/>
            <person name="Wu L."/>
            <person name="Ma J."/>
        </authorList>
    </citation>
    <scope>NUCLEOTIDE SEQUENCE [LARGE SCALE GENOMIC DNA]</scope>
    <source>
        <strain evidence="4">CCUG 56029</strain>
    </source>
</reference>
<feature type="transmembrane region" description="Helical" evidence="2">
    <location>
        <begin position="42"/>
        <end position="62"/>
    </location>
</feature>
<keyword evidence="4" id="KW-1185">Reference proteome</keyword>
<comment type="caution">
    <text evidence="3">The sequence shown here is derived from an EMBL/GenBank/DDBJ whole genome shotgun (WGS) entry which is preliminary data.</text>
</comment>
<dbReference type="NCBIfam" id="NF009316">
    <property type="entry name" value="PRK12674.1-5"/>
    <property type="match status" value="1"/>
</dbReference>
<proteinExistence type="predicted"/>
<protein>
    <submittedName>
        <fullName evidence="3">Na+/H+ antiporter subunit G</fullName>
    </submittedName>
</protein>
<organism evidence="3 4">
    <name type="scientific">Paracoccus pacificus</name>
    <dbReference type="NCBI Taxonomy" id="1463598"/>
    <lineage>
        <taxon>Bacteria</taxon>
        <taxon>Pseudomonadati</taxon>
        <taxon>Pseudomonadota</taxon>
        <taxon>Alphaproteobacteria</taxon>
        <taxon>Rhodobacterales</taxon>
        <taxon>Paracoccaceae</taxon>
        <taxon>Paracoccus</taxon>
    </lineage>
</organism>
<keyword evidence="2" id="KW-0472">Membrane</keyword>
<feature type="region of interest" description="Disordered" evidence="1">
    <location>
        <begin position="99"/>
        <end position="136"/>
    </location>
</feature>
<keyword evidence="2" id="KW-0812">Transmembrane</keyword>
<dbReference type="InterPro" id="IPR005133">
    <property type="entry name" value="PhaG_MnhG_YufB"/>
</dbReference>
<dbReference type="PANTHER" id="PTHR34703">
    <property type="entry name" value="ANTIPORTER SUBUNIT MNHG2-RELATED"/>
    <property type="match status" value="1"/>
</dbReference>
<feature type="transmembrane region" description="Helical" evidence="2">
    <location>
        <begin position="6"/>
        <end position="30"/>
    </location>
</feature>
<dbReference type="RefSeq" id="WP_379143323.1">
    <property type="nucleotide sequence ID" value="NZ_JBHUEN010000043.1"/>
</dbReference>
<name>A0ABW4R8N8_9RHOB</name>